<dbReference type="AlphaFoldDB" id="A0A6M3LT27"/>
<gene>
    <name evidence="2" type="ORF">MM415B05820_0006</name>
</gene>
<accession>A0A6M3LT27</accession>
<evidence type="ECO:0000256" key="1">
    <source>
        <dbReference type="SAM" id="Coils"/>
    </source>
</evidence>
<dbReference type="Pfam" id="PF12083">
    <property type="entry name" value="DUF3560"/>
    <property type="match status" value="1"/>
</dbReference>
<evidence type="ECO:0000313" key="2">
    <source>
        <dbReference type="EMBL" id="QJA97963.1"/>
    </source>
</evidence>
<dbReference type="EMBL" id="MT143540">
    <property type="protein sequence ID" value="QJA97963.1"/>
    <property type="molecule type" value="Genomic_DNA"/>
</dbReference>
<evidence type="ECO:0008006" key="3">
    <source>
        <dbReference type="Google" id="ProtNLM"/>
    </source>
</evidence>
<dbReference type="InterPro" id="IPR021944">
    <property type="entry name" value="DUF3560"/>
</dbReference>
<organism evidence="2">
    <name type="scientific">viral metagenome</name>
    <dbReference type="NCBI Taxonomy" id="1070528"/>
    <lineage>
        <taxon>unclassified sequences</taxon>
        <taxon>metagenomes</taxon>
        <taxon>organismal metagenomes</taxon>
    </lineage>
</organism>
<feature type="coiled-coil region" evidence="1">
    <location>
        <begin position="166"/>
        <end position="193"/>
    </location>
</feature>
<keyword evidence="1" id="KW-0175">Coiled coil</keyword>
<protein>
    <recommendedName>
        <fullName evidence="3">DUF3560 domain-containing protein</fullName>
    </recommendedName>
</protein>
<name>A0A6M3LT27_9ZZZZ</name>
<proteinExistence type="predicted"/>
<sequence length="271" mass="31098">MNAYEQKIEDKKAKFQTMADNAAQRGAVAYKTSHAISEHIPFGQPILVGHHSEKRHRRDISRINSNMQKSIDEDKKEKYYQKKADGYGSHGISGDDPEAVTKLTSNLLKMETMRDKMKAINKDYKKCKGDVSLMTTLDDKQKITLAANKERSPGLYGSKLIPDFQLTNLGARIRNTKKRIEELTKKAQDVTTETTVNGVRVVDNVEDNRLQLFFDGKPEDEIRKKLKSNGFRWSPTNGCWQAYRNHRSQYGAKTVIEKLGDEKIYTELFEY</sequence>
<reference evidence="2" key="1">
    <citation type="submission" date="2020-03" db="EMBL/GenBank/DDBJ databases">
        <title>The deep terrestrial virosphere.</title>
        <authorList>
            <person name="Holmfeldt K."/>
            <person name="Nilsson E."/>
            <person name="Simone D."/>
            <person name="Lopez-Fernandez M."/>
            <person name="Wu X."/>
            <person name="de Brujin I."/>
            <person name="Lundin D."/>
            <person name="Andersson A."/>
            <person name="Bertilsson S."/>
            <person name="Dopson M."/>
        </authorList>
    </citation>
    <scope>NUCLEOTIDE SEQUENCE</scope>
    <source>
        <strain evidence="2">MM415B05820</strain>
    </source>
</reference>